<sequence length="221" mass="24117">MPAKATAQKTMAGASVFDPTTAKCGLVDGGEADGVASSNEMLELMNNHALLMQSSTGGKSLLMGNNRDADGTVDRSPPPTPEVKKILKEVKRGILRYGIDMIMEFRTQGATQYGTITKSRFHSIITTTFGNQKNFFWDDEKLKILSTHYGTGATDMKLGGQRQVAWMDFCEDLGETDGSYQENAKYLEGYEGFNTLYADAVLADAVVDPMGLKPTDDNPYN</sequence>
<gene>
    <name evidence="1" type="ORF">Ctob_007110</name>
</gene>
<dbReference type="AlphaFoldDB" id="A0A0M0JJR8"/>
<evidence type="ECO:0000313" key="2">
    <source>
        <dbReference type="Proteomes" id="UP000037460"/>
    </source>
</evidence>
<evidence type="ECO:0000313" key="1">
    <source>
        <dbReference type="EMBL" id="KOO26567.1"/>
    </source>
</evidence>
<accession>A0A0M0JJR8</accession>
<name>A0A0M0JJR8_9EUKA</name>
<keyword evidence="2" id="KW-1185">Reference proteome</keyword>
<comment type="caution">
    <text evidence="1">The sequence shown here is derived from an EMBL/GenBank/DDBJ whole genome shotgun (WGS) entry which is preliminary data.</text>
</comment>
<reference evidence="2" key="1">
    <citation type="journal article" date="2015" name="PLoS Genet.">
        <title>Genome Sequence and Transcriptome Analyses of Chrysochromulina tobin: Metabolic Tools for Enhanced Algal Fitness in the Prominent Order Prymnesiales (Haptophyceae).</title>
        <authorList>
            <person name="Hovde B.T."/>
            <person name="Deodato C.R."/>
            <person name="Hunsperger H.M."/>
            <person name="Ryken S.A."/>
            <person name="Yost W."/>
            <person name="Jha R.K."/>
            <person name="Patterson J."/>
            <person name="Monnat R.J. Jr."/>
            <person name="Barlow S.B."/>
            <person name="Starkenburg S.R."/>
            <person name="Cattolico R.A."/>
        </authorList>
    </citation>
    <scope>NUCLEOTIDE SEQUENCE</scope>
    <source>
        <strain evidence="2">CCMP291</strain>
    </source>
</reference>
<protein>
    <submittedName>
        <fullName evidence="1">Uncharacterized protein</fullName>
    </submittedName>
</protein>
<dbReference type="Proteomes" id="UP000037460">
    <property type="component" value="Unassembled WGS sequence"/>
</dbReference>
<proteinExistence type="predicted"/>
<organism evidence="1 2">
    <name type="scientific">Chrysochromulina tobinii</name>
    <dbReference type="NCBI Taxonomy" id="1460289"/>
    <lineage>
        <taxon>Eukaryota</taxon>
        <taxon>Haptista</taxon>
        <taxon>Haptophyta</taxon>
        <taxon>Prymnesiophyceae</taxon>
        <taxon>Prymnesiales</taxon>
        <taxon>Chrysochromulinaceae</taxon>
        <taxon>Chrysochromulina</taxon>
    </lineage>
</organism>
<dbReference type="EMBL" id="JWZX01002834">
    <property type="protein sequence ID" value="KOO26567.1"/>
    <property type="molecule type" value="Genomic_DNA"/>
</dbReference>